<keyword evidence="9" id="KW-1185">Reference proteome</keyword>
<keyword evidence="3 6" id="KW-0812">Transmembrane</keyword>
<dbReference type="GO" id="GO:0000271">
    <property type="term" value="P:polysaccharide biosynthetic process"/>
    <property type="evidence" value="ECO:0007669"/>
    <property type="project" value="InterPro"/>
</dbReference>
<evidence type="ECO:0000256" key="4">
    <source>
        <dbReference type="ARBA" id="ARBA00022989"/>
    </source>
</evidence>
<evidence type="ECO:0000259" key="7">
    <source>
        <dbReference type="Pfam" id="PF04138"/>
    </source>
</evidence>
<comment type="caution">
    <text evidence="8">The sequence shown here is derived from an EMBL/GenBank/DDBJ whole genome shotgun (WGS) entry which is preliminary data.</text>
</comment>
<keyword evidence="5 6" id="KW-0472">Membrane</keyword>
<proteinExistence type="inferred from homology"/>
<evidence type="ECO:0000256" key="1">
    <source>
        <dbReference type="ARBA" id="ARBA00004141"/>
    </source>
</evidence>
<feature type="domain" description="GtrA/DPMS transmembrane" evidence="7">
    <location>
        <begin position="12"/>
        <end position="122"/>
    </location>
</feature>
<dbReference type="InterPro" id="IPR051401">
    <property type="entry name" value="GtrA_CellWall_Glycosyl"/>
</dbReference>
<evidence type="ECO:0000256" key="2">
    <source>
        <dbReference type="ARBA" id="ARBA00009399"/>
    </source>
</evidence>
<dbReference type="PANTHER" id="PTHR38459:SF1">
    <property type="entry name" value="PROPHAGE BACTOPRENOL-LINKED GLUCOSE TRANSLOCASE HOMOLOG"/>
    <property type="match status" value="1"/>
</dbReference>
<dbReference type="Proteomes" id="UP000032049">
    <property type="component" value="Unassembled WGS sequence"/>
</dbReference>
<evidence type="ECO:0000256" key="3">
    <source>
        <dbReference type="ARBA" id="ARBA00022692"/>
    </source>
</evidence>
<accession>A0A0D0GBY2</accession>
<evidence type="ECO:0000256" key="6">
    <source>
        <dbReference type="SAM" id="Phobius"/>
    </source>
</evidence>
<keyword evidence="4 6" id="KW-1133">Transmembrane helix</keyword>
<dbReference type="InterPro" id="IPR007267">
    <property type="entry name" value="GtrA_DPMS_TM"/>
</dbReference>
<dbReference type="AlphaFoldDB" id="A0A0D0GBY2"/>
<comment type="subcellular location">
    <subcellularLocation>
        <location evidence="1">Membrane</location>
        <topology evidence="1">Multi-pass membrane protein</topology>
    </subcellularLocation>
</comment>
<dbReference type="RefSeq" id="WP_041886733.1">
    <property type="nucleotide sequence ID" value="NZ_CP157278.1"/>
</dbReference>
<comment type="similarity">
    <text evidence="2">Belongs to the GtrA family.</text>
</comment>
<evidence type="ECO:0000256" key="5">
    <source>
        <dbReference type="ARBA" id="ARBA00023136"/>
    </source>
</evidence>
<feature type="transmembrane region" description="Helical" evidence="6">
    <location>
        <begin position="95"/>
        <end position="115"/>
    </location>
</feature>
<evidence type="ECO:0000313" key="8">
    <source>
        <dbReference type="EMBL" id="KIO74782.1"/>
    </source>
</evidence>
<protein>
    <submittedName>
        <fullName evidence="8">Contig136, whole genome shotgun sequence</fullName>
    </submittedName>
</protein>
<dbReference type="EMBL" id="JXRA01000136">
    <property type="protein sequence ID" value="KIO74782.1"/>
    <property type="molecule type" value="Genomic_DNA"/>
</dbReference>
<dbReference type="Pfam" id="PF04138">
    <property type="entry name" value="GtrA_DPMS_TM"/>
    <property type="match status" value="1"/>
</dbReference>
<dbReference type="PANTHER" id="PTHR38459">
    <property type="entry name" value="PROPHAGE BACTOPRENOL-LINKED GLUCOSE TRANSLOCASE HOMOLOG"/>
    <property type="match status" value="1"/>
</dbReference>
<reference evidence="8 9" key="1">
    <citation type="submission" date="2015-01" db="EMBL/GenBank/DDBJ databases">
        <title>Draft genome sequence of Pedobacter sp. NL19 isolated from sludge of an effluent treatment pond in an abandoned uranium mine.</title>
        <authorList>
            <person name="Santos T."/>
            <person name="Caetano T."/>
            <person name="Covas C."/>
            <person name="Cruz A."/>
            <person name="Mendo S."/>
        </authorList>
    </citation>
    <scope>NUCLEOTIDE SEQUENCE [LARGE SCALE GENOMIC DNA]</scope>
    <source>
        <strain evidence="8 9">NL19</strain>
    </source>
</reference>
<gene>
    <name evidence="8" type="ORF">TH53_24510</name>
</gene>
<sequence length="123" mass="13823">MATFVKAQVASLSASIIDFLTTLVCTQVFQIWYVIGSVIGTTAGGMVNFMMGRNWVFGAKERNINHQIFKYIIVWVGNLLLTTAGVYLVTHYLHVNYILSKIIVSCTVGIGYNFLMQKKFVFI</sequence>
<organism evidence="8 9">
    <name type="scientific">Pedobacter lusitanus</name>
    <dbReference type="NCBI Taxonomy" id="1503925"/>
    <lineage>
        <taxon>Bacteria</taxon>
        <taxon>Pseudomonadati</taxon>
        <taxon>Bacteroidota</taxon>
        <taxon>Sphingobacteriia</taxon>
        <taxon>Sphingobacteriales</taxon>
        <taxon>Sphingobacteriaceae</taxon>
        <taxon>Pedobacter</taxon>
    </lineage>
</organism>
<dbReference type="GO" id="GO:0005886">
    <property type="term" value="C:plasma membrane"/>
    <property type="evidence" value="ECO:0007669"/>
    <property type="project" value="TreeGrafter"/>
</dbReference>
<name>A0A0D0GBY2_9SPHI</name>
<evidence type="ECO:0000313" key="9">
    <source>
        <dbReference type="Proteomes" id="UP000032049"/>
    </source>
</evidence>
<dbReference type="OrthoDB" id="961506at2"/>
<feature type="transmembrane region" description="Helical" evidence="6">
    <location>
        <begin position="71"/>
        <end position="89"/>
    </location>
</feature>
<dbReference type="STRING" id="1503925.TH53_24510"/>
<feature type="transmembrane region" description="Helical" evidence="6">
    <location>
        <begin position="31"/>
        <end position="50"/>
    </location>
</feature>